<dbReference type="KEGG" id="hha:Hhal_2148"/>
<dbReference type="InterPro" id="IPR023393">
    <property type="entry name" value="START-like_dom_sf"/>
</dbReference>
<dbReference type="Gene3D" id="3.30.530.20">
    <property type="match status" value="1"/>
</dbReference>
<dbReference type="SUPFAM" id="SSF55961">
    <property type="entry name" value="Bet v1-like"/>
    <property type="match status" value="1"/>
</dbReference>
<dbReference type="Pfam" id="PF10604">
    <property type="entry name" value="Polyketide_cyc2"/>
    <property type="match status" value="1"/>
</dbReference>
<evidence type="ECO:0000313" key="1">
    <source>
        <dbReference type="EMBL" id="ABM62912.1"/>
    </source>
</evidence>
<reference evidence="1 2" key="2">
    <citation type="journal article" date="2013" name="Stand. Genomic Sci.">
        <title>Complete genome sequence of Halorhodospira halophila SL1.</title>
        <authorList>
            <person name="Challacombe J.F."/>
            <person name="Majid S."/>
            <person name="Deole R."/>
            <person name="Brettin T.S."/>
            <person name="Bruce D."/>
            <person name="Delano S.F."/>
            <person name="Detter J.C."/>
            <person name="Gleasner C.D."/>
            <person name="Han C.S."/>
            <person name="Misra M."/>
            <person name="Reitenga K.G."/>
            <person name="Mikhailova N."/>
            <person name="Woyke T."/>
            <person name="Pitluck S."/>
            <person name="Nolan M."/>
            <person name="Land M.L."/>
            <person name="Saunders E."/>
            <person name="Tapia R."/>
            <person name="Lapidus A."/>
            <person name="Ivanova N."/>
            <person name="Hoff W.D."/>
        </authorList>
    </citation>
    <scope>NUCLEOTIDE SEQUENCE [LARGE SCALE GENOMIC DNA]</scope>
    <source>
        <strain evidence="2">DSM 244 / SL1</strain>
    </source>
</reference>
<sequence>MGSTLSPGTGATQGRRCGLIDHGGTVQRPALEVGLDTSAAPQRLWEVLIDTHQWPVWGPSVREVVSADRYIGAGSTGWVVVIGVGVRVGFRITAFEPGRRWCWSVARLPATGHRVDPLPGGGGRVVFELPRWAFAYTPVCRAACRRIVRMAQEE</sequence>
<proteinExistence type="predicted"/>
<gene>
    <name evidence="1" type="ordered locus">Hhal_2148</name>
</gene>
<organism evidence="1 2">
    <name type="scientific">Halorhodospira halophila (strain DSM 244 / SL1)</name>
    <name type="common">Ectothiorhodospira halophila (strain DSM 244 / SL1)</name>
    <dbReference type="NCBI Taxonomy" id="349124"/>
    <lineage>
        <taxon>Bacteria</taxon>
        <taxon>Pseudomonadati</taxon>
        <taxon>Pseudomonadota</taxon>
        <taxon>Gammaproteobacteria</taxon>
        <taxon>Chromatiales</taxon>
        <taxon>Ectothiorhodospiraceae</taxon>
        <taxon>Halorhodospira</taxon>
    </lineage>
</organism>
<keyword evidence="2" id="KW-1185">Reference proteome</keyword>
<dbReference type="eggNOG" id="COG3832">
    <property type="taxonomic scope" value="Bacteria"/>
</dbReference>
<dbReference type="STRING" id="349124.Hhal_2148"/>
<dbReference type="OrthoDB" id="9810827at2"/>
<dbReference type="InterPro" id="IPR019587">
    <property type="entry name" value="Polyketide_cyclase/dehydratase"/>
</dbReference>
<dbReference type="Proteomes" id="UP000000647">
    <property type="component" value="Chromosome"/>
</dbReference>
<dbReference type="HOGENOM" id="CLU_135431_0_0_6"/>
<evidence type="ECO:0000313" key="2">
    <source>
        <dbReference type="Proteomes" id="UP000000647"/>
    </source>
</evidence>
<protein>
    <recommendedName>
        <fullName evidence="3">Polyketide cyclase/dehydrase</fullName>
    </recommendedName>
</protein>
<name>A1WZ00_HALHL</name>
<dbReference type="EMBL" id="CP000544">
    <property type="protein sequence ID" value="ABM62912.1"/>
    <property type="molecule type" value="Genomic_DNA"/>
</dbReference>
<evidence type="ECO:0008006" key="3">
    <source>
        <dbReference type="Google" id="ProtNLM"/>
    </source>
</evidence>
<reference evidence="2" key="1">
    <citation type="submission" date="2006-12" db="EMBL/GenBank/DDBJ databases">
        <title>Complete sequence of Halorhodospira halophila SL1.</title>
        <authorList>
            <consortium name="US DOE Joint Genome Institute"/>
            <person name="Copeland A."/>
            <person name="Lucas S."/>
            <person name="Lapidus A."/>
            <person name="Barry K."/>
            <person name="Detter J.C."/>
            <person name="Glavina del Rio T."/>
            <person name="Hammon N."/>
            <person name="Israni S."/>
            <person name="Dalin E."/>
            <person name="Tice H."/>
            <person name="Pitluck S."/>
            <person name="Saunders E."/>
            <person name="Brettin T."/>
            <person name="Bruce D."/>
            <person name="Han C."/>
            <person name="Tapia R."/>
            <person name="Schmutz J."/>
            <person name="Larimer F."/>
            <person name="Land M."/>
            <person name="Hauser L."/>
            <person name="Kyrpides N."/>
            <person name="Mikhailova N."/>
            <person name="Hoff W."/>
            <person name="Richardson P."/>
        </authorList>
    </citation>
    <scope>NUCLEOTIDE SEQUENCE [LARGE SCALE GENOMIC DNA]</scope>
    <source>
        <strain evidence="2">DSM 244 / SL1</strain>
    </source>
</reference>
<dbReference type="AlphaFoldDB" id="A1WZ00"/>
<accession>A1WZ00</accession>